<dbReference type="GO" id="GO:0042803">
    <property type="term" value="F:protein homodimerization activity"/>
    <property type="evidence" value="ECO:0007669"/>
    <property type="project" value="InterPro"/>
</dbReference>
<evidence type="ECO:0000256" key="3">
    <source>
        <dbReference type="ARBA" id="ARBA00005192"/>
    </source>
</evidence>
<evidence type="ECO:0000256" key="12">
    <source>
        <dbReference type="PIRSR" id="PIRSR000114-3"/>
    </source>
</evidence>
<organism evidence="18">
    <name type="scientific">Dermatophagoides farinae</name>
    <name type="common">American house dust mite</name>
    <dbReference type="NCBI Taxonomy" id="6954"/>
    <lineage>
        <taxon>Eukaryota</taxon>
        <taxon>Metazoa</taxon>
        <taxon>Ecdysozoa</taxon>
        <taxon>Arthropoda</taxon>
        <taxon>Chelicerata</taxon>
        <taxon>Arachnida</taxon>
        <taxon>Acari</taxon>
        <taxon>Acariformes</taxon>
        <taxon>Sarcoptiformes</taxon>
        <taxon>Astigmata</taxon>
        <taxon>Psoroptidia</taxon>
        <taxon>Analgoidea</taxon>
        <taxon>Pyroglyphidae</taxon>
        <taxon>Dermatophagoidinae</taxon>
        <taxon>Dermatophagoides</taxon>
    </lineage>
</organism>
<comment type="pathway">
    <text evidence="2">Lipid metabolism.</text>
</comment>
<dbReference type="InterPro" id="IPR011128">
    <property type="entry name" value="G3P_DH_NAD-dep_N"/>
</dbReference>
<dbReference type="Pfam" id="PF07479">
    <property type="entry name" value="NAD_Gly3P_dh_C"/>
    <property type="match status" value="1"/>
</dbReference>
<dbReference type="EC" id="1.1.1.8" evidence="14"/>
<evidence type="ECO:0000256" key="13">
    <source>
        <dbReference type="RuleBase" id="RU000437"/>
    </source>
</evidence>
<dbReference type="PANTHER" id="PTHR11728:SF8">
    <property type="entry name" value="GLYCEROL-3-PHOSPHATE DEHYDROGENASE [NAD(+)]-RELATED"/>
    <property type="match status" value="1"/>
</dbReference>
<keyword evidence="6" id="KW-0963">Cytoplasm</keyword>
<accession>A0A9D4SIL6</accession>
<evidence type="ECO:0000256" key="2">
    <source>
        <dbReference type="ARBA" id="ARBA00005189"/>
    </source>
</evidence>
<feature type="binding site" evidence="12">
    <location>
        <begin position="57"/>
        <end position="62"/>
    </location>
    <ligand>
        <name>NAD(+)</name>
        <dbReference type="ChEBI" id="CHEBI:57540"/>
    </ligand>
</feature>
<dbReference type="PIRSF" id="PIRSF000114">
    <property type="entry name" value="Glycerol-3-P_dh"/>
    <property type="match status" value="1"/>
</dbReference>
<gene>
    <name evidence="18" type="ORF">HUG17_6231</name>
</gene>
<evidence type="ECO:0000256" key="14">
    <source>
        <dbReference type="RuleBase" id="RU361243"/>
    </source>
</evidence>
<keyword evidence="8 12" id="KW-0520">NAD</keyword>
<evidence type="ECO:0000256" key="1">
    <source>
        <dbReference type="ARBA" id="ARBA00004496"/>
    </source>
</evidence>
<dbReference type="InterPro" id="IPR017751">
    <property type="entry name" value="G3P_DH_NAD-dep_euk"/>
</dbReference>
<dbReference type="FunFam" id="1.10.1040.10:FF:000004">
    <property type="entry name" value="Glycerol-3-phosphate dehydrogenase [NAD(+)]"/>
    <property type="match status" value="1"/>
</dbReference>
<feature type="binding site" evidence="11">
    <location>
        <position position="167"/>
    </location>
    <ligand>
        <name>substrate</name>
    </ligand>
</feature>
<evidence type="ECO:0000256" key="6">
    <source>
        <dbReference type="ARBA" id="ARBA00022490"/>
    </source>
</evidence>
<comment type="similarity">
    <text evidence="4 13">Belongs to the NAD-dependent glycerol-3-phosphate dehydrogenase family.</text>
</comment>
<dbReference type="InterPro" id="IPR013328">
    <property type="entry name" value="6PGD_dom2"/>
</dbReference>
<protein>
    <recommendedName>
        <fullName evidence="14">Glycerol-3-phosphate dehydrogenase [NAD(+)]</fullName>
        <ecNumber evidence="14">1.1.1.8</ecNumber>
    </recommendedName>
</protein>
<evidence type="ECO:0000313" key="18">
    <source>
        <dbReference type="EMBL" id="KAH7643869.1"/>
    </source>
</evidence>
<dbReference type="PROSITE" id="PS00957">
    <property type="entry name" value="NAD_G3PDH"/>
    <property type="match status" value="1"/>
</dbReference>
<dbReference type="Pfam" id="PF01210">
    <property type="entry name" value="NAD_Gly3P_dh_N"/>
    <property type="match status" value="1"/>
</dbReference>
<dbReference type="InterPro" id="IPR036291">
    <property type="entry name" value="NAD(P)-bd_dom_sf"/>
</dbReference>
<feature type="binding site" evidence="12">
    <location>
        <position position="201"/>
    </location>
    <ligand>
        <name>NAD(+)</name>
        <dbReference type="ChEBI" id="CHEBI:57540"/>
    </ligand>
</feature>
<dbReference type="Proteomes" id="UP000828236">
    <property type="component" value="Unassembled WGS sequence"/>
</dbReference>
<dbReference type="GO" id="GO:0005829">
    <property type="term" value="C:cytosol"/>
    <property type="evidence" value="ECO:0007669"/>
    <property type="project" value="TreeGrafter"/>
</dbReference>
<dbReference type="GO" id="GO:0141152">
    <property type="term" value="F:glycerol-3-phosphate dehydrogenase (NAD+) activity"/>
    <property type="evidence" value="ECO:0007669"/>
    <property type="project" value="UniProtKB-UniRule"/>
</dbReference>
<dbReference type="SUPFAM" id="SSF51735">
    <property type="entry name" value="NAD(P)-binding Rossmann-fold domains"/>
    <property type="match status" value="1"/>
</dbReference>
<evidence type="ECO:0000256" key="7">
    <source>
        <dbReference type="ARBA" id="ARBA00023002"/>
    </source>
</evidence>
<dbReference type="InterPro" id="IPR006109">
    <property type="entry name" value="G3P_DH_NAD-dep_C"/>
</dbReference>
<evidence type="ECO:0000259" key="16">
    <source>
        <dbReference type="Pfam" id="PF01210"/>
    </source>
</evidence>
<proteinExistence type="inferred from homology"/>
<dbReference type="GO" id="GO:0005975">
    <property type="term" value="P:carbohydrate metabolic process"/>
    <property type="evidence" value="ECO:0007669"/>
    <property type="project" value="InterPro"/>
</dbReference>
<feature type="binding site" evidence="12">
    <location>
        <position position="344"/>
    </location>
    <ligand>
        <name>NAD(+)</name>
        <dbReference type="ChEBI" id="CHEBI:57540"/>
    </ligand>
</feature>
<feature type="binding site" evidence="12">
    <location>
        <position position="317"/>
    </location>
    <ligand>
        <name>NAD(+)</name>
        <dbReference type="ChEBI" id="CHEBI:57540"/>
    </ligand>
</feature>
<evidence type="ECO:0000256" key="11">
    <source>
        <dbReference type="PIRSR" id="PIRSR000114-2"/>
    </source>
</evidence>
<comment type="subcellular location">
    <subcellularLocation>
        <location evidence="1">Cytoplasm</location>
    </subcellularLocation>
</comment>
<dbReference type="NCBIfam" id="TIGR03376">
    <property type="entry name" value="glycerol3P_DH"/>
    <property type="match status" value="1"/>
</dbReference>
<evidence type="ECO:0000256" key="9">
    <source>
        <dbReference type="ARBA" id="ARBA00048683"/>
    </source>
</evidence>
<sequence>MFVVRSYSSIPSSSSSSNDNNKHRHNKKQNEFFWNIYRQDKFAWIKVMGKKRVCIIGSGNWGSAIAKIVGKNAHKYPQFETDVRMYVYEEIVDGRKLSEIINEQHENVKYLPGHKLPENIIADPDLEHTVGDADILVFVVPHAFVSRICNTLKGKINPNAIAISLIKGFNELPSGGIELISDVIRHTLGIDTSVLMGANLANEVAEQKFCETTIGCKCPHQGAILKDLFQTDDFRITVVPDRYTVEICGALKNVVACAAGFSDGLGYGDNTKAAVIRIGLKEMIRFCKTFYADGLRVSTFFESCGVADLITTCYGGRNRRVSEAFVKTGKTIEELETEMLNGQKLQGYQTCEEVVNMLNLNGYIDRFPLFHAVNLIYKRELPAEKLVEFLRREPDEDD</sequence>
<dbReference type="PRINTS" id="PR00077">
    <property type="entry name" value="GPDHDRGNASE"/>
</dbReference>
<feature type="active site" description="Proton acceptor" evidence="10">
    <location>
        <position position="252"/>
    </location>
</feature>
<dbReference type="PANTHER" id="PTHR11728">
    <property type="entry name" value="GLYCEROL-3-PHOSPHATE DEHYDROGENASE"/>
    <property type="match status" value="1"/>
</dbReference>
<evidence type="ECO:0000256" key="10">
    <source>
        <dbReference type="PIRSR" id="PIRSR000114-1"/>
    </source>
</evidence>
<reference evidence="18" key="1">
    <citation type="submission" date="2020-06" db="EMBL/GenBank/DDBJ databases">
        <authorList>
            <person name="Ji K."/>
            <person name="Li J."/>
        </authorList>
    </citation>
    <scope>NUCLEOTIDE SEQUENCE</scope>
    <source>
        <strain evidence="18">JKM2019</strain>
        <tissue evidence="18">Whole body</tissue>
    </source>
</reference>
<evidence type="ECO:0000256" key="15">
    <source>
        <dbReference type="SAM" id="MobiDB-lite"/>
    </source>
</evidence>
<evidence type="ECO:0000259" key="17">
    <source>
        <dbReference type="Pfam" id="PF07479"/>
    </source>
</evidence>
<comment type="subunit">
    <text evidence="5">Homodimer.</text>
</comment>
<keyword evidence="7 13" id="KW-0560">Oxidoreductase</keyword>
<comment type="catalytic activity">
    <reaction evidence="9 14">
        <text>sn-glycerol 3-phosphate + NAD(+) = dihydroxyacetone phosphate + NADH + H(+)</text>
        <dbReference type="Rhea" id="RHEA:11092"/>
        <dbReference type="ChEBI" id="CHEBI:15378"/>
        <dbReference type="ChEBI" id="CHEBI:57540"/>
        <dbReference type="ChEBI" id="CHEBI:57597"/>
        <dbReference type="ChEBI" id="CHEBI:57642"/>
        <dbReference type="ChEBI" id="CHEBI:57945"/>
        <dbReference type="EC" id="1.1.1.8"/>
    </reaction>
</comment>
<feature type="binding site" evidence="11">
    <location>
        <begin position="317"/>
        <end position="318"/>
    </location>
    <ligand>
        <name>substrate</name>
    </ligand>
</feature>
<dbReference type="GO" id="GO:0051287">
    <property type="term" value="F:NAD binding"/>
    <property type="evidence" value="ECO:0007669"/>
    <property type="project" value="UniProtKB-UniRule"/>
</dbReference>
<dbReference type="InterPro" id="IPR006168">
    <property type="entry name" value="G3P_DH_NAD-dep"/>
</dbReference>
<dbReference type="Gene3D" id="3.40.50.720">
    <property type="entry name" value="NAD(P)-binding Rossmann-like Domain"/>
    <property type="match status" value="1"/>
</dbReference>
<feature type="region of interest" description="Disordered" evidence="15">
    <location>
        <begin position="1"/>
        <end position="25"/>
    </location>
</feature>
<evidence type="ECO:0000256" key="4">
    <source>
        <dbReference type="ARBA" id="ARBA00011009"/>
    </source>
</evidence>
<dbReference type="Gene3D" id="1.10.1040.10">
    <property type="entry name" value="N-(1-d-carboxylethyl)-l-norvaline Dehydrogenase, domain 2"/>
    <property type="match status" value="1"/>
</dbReference>
<name>A0A9D4SIL6_DERFA</name>
<feature type="binding site" evidence="12">
    <location>
        <position position="144"/>
    </location>
    <ligand>
        <name>NAD(+)</name>
        <dbReference type="ChEBI" id="CHEBI:57540"/>
    </ligand>
</feature>
<dbReference type="EMBL" id="SDOV01000002">
    <property type="protein sequence ID" value="KAH7643869.1"/>
    <property type="molecule type" value="Genomic_DNA"/>
</dbReference>
<dbReference type="InterPro" id="IPR008927">
    <property type="entry name" value="6-PGluconate_DH-like_C_sf"/>
</dbReference>
<dbReference type="GO" id="GO:0046168">
    <property type="term" value="P:glycerol-3-phosphate catabolic process"/>
    <property type="evidence" value="ECO:0007669"/>
    <property type="project" value="UniProtKB-UniRule"/>
</dbReference>
<dbReference type="SUPFAM" id="SSF48179">
    <property type="entry name" value="6-phosphogluconate dehydrogenase C-terminal domain-like"/>
    <property type="match status" value="1"/>
</dbReference>
<comment type="pathway">
    <text evidence="3">Phospholipid metabolism; alpha-glycerophosphate cycle.</text>
</comment>
<feature type="binding site" evidence="12">
    <location>
        <position position="346"/>
    </location>
    <ligand>
        <name>NAD(+)</name>
        <dbReference type="ChEBI" id="CHEBI:57540"/>
    </ligand>
</feature>
<feature type="compositionally biased region" description="Low complexity" evidence="15">
    <location>
        <begin position="1"/>
        <end position="17"/>
    </location>
</feature>
<reference evidence="18" key="2">
    <citation type="journal article" date="2021" name="World Allergy Organ. J.">
        <title>Chromosome-level assembly of Dermatophagoides farinae genome and transcriptome reveals two novel allergens Der f 37 and Der f 39.</title>
        <authorList>
            <person name="Chen J."/>
            <person name="Cai Z."/>
            <person name="Fan D."/>
            <person name="Hu J."/>
            <person name="Hou Y."/>
            <person name="He Y."/>
            <person name="Zhang Z."/>
            <person name="Zhao Z."/>
            <person name="Gao P."/>
            <person name="Hu W."/>
            <person name="Sun J."/>
            <person name="Li J."/>
            <person name="Ji K."/>
        </authorList>
    </citation>
    <scope>NUCLEOTIDE SEQUENCE</scope>
    <source>
        <strain evidence="18">JKM2019</strain>
    </source>
</reference>
<feature type="domain" description="Glycerol-3-phosphate dehydrogenase NAD-dependent C-terminal" evidence="17">
    <location>
        <begin position="241"/>
        <end position="387"/>
    </location>
</feature>
<evidence type="ECO:0000256" key="8">
    <source>
        <dbReference type="ARBA" id="ARBA00023027"/>
    </source>
</evidence>
<dbReference type="FunFam" id="3.40.50.720:FF:000088">
    <property type="entry name" value="Glycerol-3-phosphate dehydrogenase [NAD(+)]"/>
    <property type="match status" value="1"/>
</dbReference>
<dbReference type="AlphaFoldDB" id="A0A9D4SIL6"/>
<evidence type="ECO:0000256" key="5">
    <source>
        <dbReference type="ARBA" id="ARBA00011738"/>
    </source>
</evidence>
<comment type="caution">
    <text evidence="18">The sequence shown here is derived from an EMBL/GenBank/DDBJ whole genome shotgun (WGS) entry which is preliminary data.</text>
</comment>
<feature type="domain" description="Glycerol-3-phosphate dehydrogenase NAD-dependent N-terminal" evidence="16">
    <location>
        <begin position="53"/>
        <end position="219"/>
    </location>
</feature>